<dbReference type="NCBIfam" id="TIGR01549">
    <property type="entry name" value="HAD-SF-IA-v1"/>
    <property type="match status" value="1"/>
</dbReference>
<dbReference type="SFLD" id="SFLDG01129">
    <property type="entry name" value="C1.5:_HAD__Beta-PGM__Phosphata"/>
    <property type="match status" value="1"/>
</dbReference>
<dbReference type="Gene3D" id="3.40.50.1000">
    <property type="entry name" value="HAD superfamily/HAD-like"/>
    <property type="match status" value="1"/>
</dbReference>
<evidence type="ECO:0000256" key="4">
    <source>
        <dbReference type="ARBA" id="ARBA00022842"/>
    </source>
</evidence>
<proteinExistence type="inferred from homology"/>
<dbReference type="InterPro" id="IPR023214">
    <property type="entry name" value="HAD_sf"/>
</dbReference>
<sequence length="216" mass="22690">MINGVGLVIFDCDGVLVDSESIAVRVNVAITAHLGWPMTAAEVIDRFIGRSHASIAEIIGAKLGDEAAATWTERFETQLHQAVDAELAAVDGIAEALSQITVPTCVASSGTHEKLRHTLGRAGLYPRFAGRIFSATEVPVGKPAPDLFLHAAARMGVPPEACVVVEDSQYGVQAARAAGMRCLGYAGGLTAADRLEGPDTIVFDDMRDLPALLGKI</sequence>
<dbReference type="CDD" id="cd07526">
    <property type="entry name" value="HAD_BPGM_like"/>
    <property type="match status" value="1"/>
</dbReference>
<comment type="caution">
    <text evidence="5">The sequence shown here is derived from an EMBL/GenBank/DDBJ whole genome shotgun (WGS) entry which is preliminary data.</text>
</comment>
<reference evidence="5" key="1">
    <citation type="submission" date="2020-11" db="EMBL/GenBank/DDBJ databases">
        <title>Isolation and identification of active actinomycetes.</title>
        <authorList>
            <person name="Sun X."/>
        </authorList>
    </citation>
    <scope>NUCLEOTIDE SEQUENCE</scope>
    <source>
        <strain evidence="5">NEAU-A11</strain>
    </source>
</reference>
<evidence type="ECO:0000313" key="5">
    <source>
        <dbReference type="EMBL" id="MBG0564475.1"/>
    </source>
</evidence>
<dbReference type="InterPro" id="IPR051600">
    <property type="entry name" value="Beta-PGM-like"/>
</dbReference>
<dbReference type="Proteomes" id="UP000598146">
    <property type="component" value="Unassembled WGS sequence"/>
</dbReference>
<keyword evidence="6" id="KW-1185">Reference proteome</keyword>
<dbReference type="InterPro" id="IPR023198">
    <property type="entry name" value="PGP-like_dom2"/>
</dbReference>
<keyword evidence="5" id="KW-0378">Hydrolase</keyword>
<dbReference type="PANTHER" id="PTHR46193">
    <property type="entry name" value="6-PHOSPHOGLUCONATE PHOSPHATASE"/>
    <property type="match status" value="1"/>
</dbReference>
<dbReference type="SFLD" id="SFLDG01135">
    <property type="entry name" value="C1.5.6:_HAD__Beta-PGM__Phospha"/>
    <property type="match status" value="1"/>
</dbReference>
<dbReference type="InterPro" id="IPR036412">
    <property type="entry name" value="HAD-like_sf"/>
</dbReference>
<dbReference type="InterPro" id="IPR006439">
    <property type="entry name" value="HAD-SF_hydro_IA"/>
</dbReference>
<dbReference type="GO" id="GO:0046872">
    <property type="term" value="F:metal ion binding"/>
    <property type="evidence" value="ECO:0007669"/>
    <property type="project" value="UniProtKB-KW"/>
</dbReference>
<protein>
    <submittedName>
        <fullName evidence="5">HAD family hydrolase</fullName>
    </submittedName>
</protein>
<gene>
    <name evidence="5" type="ORF">I4J89_23790</name>
</gene>
<dbReference type="GO" id="GO:0016787">
    <property type="term" value="F:hydrolase activity"/>
    <property type="evidence" value="ECO:0007669"/>
    <property type="project" value="UniProtKB-KW"/>
</dbReference>
<evidence type="ECO:0000256" key="2">
    <source>
        <dbReference type="ARBA" id="ARBA00006171"/>
    </source>
</evidence>
<keyword evidence="3" id="KW-0479">Metal-binding</keyword>
<dbReference type="NCBIfam" id="TIGR01509">
    <property type="entry name" value="HAD-SF-IA-v3"/>
    <property type="match status" value="1"/>
</dbReference>
<comment type="cofactor">
    <cofactor evidence="1">
        <name>Mg(2+)</name>
        <dbReference type="ChEBI" id="CHEBI:18420"/>
    </cofactor>
</comment>
<dbReference type="SUPFAM" id="SSF56784">
    <property type="entry name" value="HAD-like"/>
    <property type="match status" value="1"/>
</dbReference>
<evidence type="ECO:0000256" key="3">
    <source>
        <dbReference type="ARBA" id="ARBA00022723"/>
    </source>
</evidence>
<evidence type="ECO:0000313" key="6">
    <source>
        <dbReference type="Proteomes" id="UP000598146"/>
    </source>
</evidence>
<comment type="similarity">
    <text evidence="2">Belongs to the HAD-like hydrolase superfamily. CbbY/CbbZ/Gph/YieH family.</text>
</comment>
<dbReference type="RefSeq" id="WP_196416254.1">
    <property type="nucleotide sequence ID" value="NZ_JADQTO010000011.1"/>
</dbReference>
<evidence type="ECO:0000256" key="1">
    <source>
        <dbReference type="ARBA" id="ARBA00001946"/>
    </source>
</evidence>
<name>A0A931CGH6_9ACTN</name>
<dbReference type="Pfam" id="PF00702">
    <property type="entry name" value="Hydrolase"/>
    <property type="match status" value="1"/>
</dbReference>
<keyword evidence="4" id="KW-0460">Magnesium</keyword>
<dbReference type="PANTHER" id="PTHR46193:SF10">
    <property type="entry name" value="6-PHOSPHOGLUCONATE PHOSPHATASE"/>
    <property type="match status" value="1"/>
</dbReference>
<accession>A0A931CGH6</accession>
<organism evidence="5 6">
    <name type="scientific">Actinoplanes aureus</name>
    <dbReference type="NCBI Taxonomy" id="2792083"/>
    <lineage>
        <taxon>Bacteria</taxon>
        <taxon>Bacillati</taxon>
        <taxon>Actinomycetota</taxon>
        <taxon>Actinomycetes</taxon>
        <taxon>Micromonosporales</taxon>
        <taxon>Micromonosporaceae</taxon>
        <taxon>Actinoplanes</taxon>
    </lineage>
</organism>
<dbReference type="Gene3D" id="1.10.150.240">
    <property type="entry name" value="Putative phosphatase, domain 2"/>
    <property type="match status" value="1"/>
</dbReference>
<dbReference type="EMBL" id="JADQTO010000011">
    <property type="protein sequence ID" value="MBG0564475.1"/>
    <property type="molecule type" value="Genomic_DNA"/>
</dbReference>
<dbReference type="AlphaFoldDB" id="A0A931CGH6"/>
<dbReference type="SFLD" id="SFLDS00003">
    <property type="entry name" value="Haloacid_Dehalogenase"/>
    <property type="match status" value="1"/>
</dbReference>